<feature type="chain" id="PRO_5044548384" evidence="2">
    <location>
        <begin position="22"/>
        <end position="117"/>
    </location>
</feature>
<dbReference type="Gene3D" id="2.40.50.200">
    <property type="entry name" value="Bacterial OB-fold"/>
    <property type="match status" value="1"/>
</dbReference>
<keyword evidence="8" id="KW-1185">Reference proteome</keyword>
<dbReference type="PANTHER" id="PTHR36571:SF1">
    <property type="entry name" value="PROTEIN YGIW"/>
    <property type="match status" value="1"/>
</dbReference>
<dbReference type="GeneID" id="93170841"/>
<organism evidence="3 6">
    <name type="scientific">Burkholderia pseudomultivorans</name>
    <dbReference type="NCBI Taxonomy" id="1207504"/>
    <lineage>
        <taxon>Bacteria</taxon>
        <taxon>Pseudomonadati</taxon>
        <taxon>Pseudomonadota</taxon>
        <taxon>Betaproteobacteria</taxon>
        <taxon>Burkholderiales</taxon>
        <taxon>Burkholderiaceae</taxon>
        <taxon>Burkholderia</taxon>
        <taxon>Burkholderia cepacia complex</taxon>
    </lineage>
</organism>
<dbReference type="Proteomes" id="UP001248067">
    <property type="component" value="Unassembled WGS sequence"/>
</dbReference>
<protein>
    <submittedName>
        <fullName evidence="4">Protein YgiW</fullName>
    </submittedName>
</protein>
<sequence>MKHLAGILTVALAVLPAAVHAQYTGPSALTTTTVKELLANGRDDQHVQLQGRIVRHVGGEDYEFADATGAISVEIDDKLWVGRPPVGDKDRVKLTGEFERKWSGRVKVDVDHVEVLR</sequence>
<reference evidence="5 7" key="3">
    <citation type="submission" date="2019-09" db="EMBL/GenBank/DDBJ databases">
        <authorList>
            <person name="Depoorter E."/>
        </authorList>
    </citation>
    <scope>NUCLEOTIDE SEQUENCE [LARGE SCALE GENOMIC DNA]</scope>
    <source>
        <strain evidence="5">LMG 26883</strain>
    </source>
</reference>
<dbReference type="Proteomes" id="UP000062912">
    <property type="component" value="Unassembled WGS sequence"/>
</dbReference>
<dbReference type="EMBL" id="LPJR01000070">
    <property type="protein sequence ID" value="KWF22408.1"/>
    <property type="molecule type" value="Genomic_DNA"/>
</dbReference>
<evidence type="ECO:0000313" key="3">
    <source>
        <dbReference type="EMBL" id="KWF22408.1"/>
    </source>
</evidence>
<reference evidence="4 8" key="2">
    <citation type="submission" date="2019-06" db="EMBL/GenBank/DDBJ databases">
        <title>Evolution of Burkholderia multivorans in the lungs of Cystic Fibrosis patients.</title>
        <authorList>
            <person name="Moreira L.M."/>
        </authorList>
    </citation>
    <scope>NUCLEOTIDE SEQUENCE [LARGE SCALE GENOMIC DNA]</scope>
    <source>
        <strain evidence="4 8">VC13239</strain>
    </source>
</reference>
<evidence type="ECO:0000313" key="7">
    <source>
        <dbReference type="Proteomes" id="UP000494162"/>
    </source>
</evidence>
<evidence type="ECO:0000256" key="1">
    <source>
        <dbReference type="ARBA" id="ARBA00022729"/>
    </source>
</evidence>
<dbReference type="Pfam" id="PF04076">
    <property type="entry name" value="BOF"/>
    <property type="match status" value="1"/>
</dbReference>
<dbReference type="OrthoDB" id="6650354at2"/>
<evidence type="ECO:0000313" key="5">
    <source>
        <dbReference type="EMBL" id="VWB79824.1"/>
    </source>
</evidence>
<keyword evidence="1 2" id="KW-0732">Signal</keyword>
<name>A0A132EAR1_9BURK</name>
<dbReference type="InterPro" id="IPR005220">
    <property type="entry name" value="CarO-like"/>
</dbReference>
<gene>
    <name evidence="4" type="primary">ygiW</name>
    <name evidence="5" type="ORF">BPS26883_03811</name>
    <name evidence="4" type="ORF">FEQ00_00952</name>
    <name evidence="3" type="ORF">WT56_26575</name>
</gene>
<dbReference type="EMBL" id="CABVPP010000029">
    <property type="protein sequence ID" value="VWB79824.1"/>
    <property type="molecule type" value="Genomic_DNA"/>
</dbReference>
<evidence type="ECO:0000256" key="2">
    <source>
        <dbReference type="SAM" id="SignalP"/>
    </source>
</evidence>
<dbReference type="NCBIfam" id="NF033674">
    <property type="entry name" value="stress_OB_fold"/>
    <property type="match status" value="1"/>
</dbReference>
<proteinExistence type="predicted"/>
<evidence type="ECO:0000313" key="6">
    <source>
        <dbReference type="Proteomes" id="UP000062912"/>
    </source>
</evidence>
<dbReference type="AlphaFoldDB" id="A0A132EAR1"/>
<dbReference type="RefSeq" id="WP_060245614.1">
    <property type="nucleotide sequence ID" value="NZ_CABVPP010000029.1"/>
</dbReference>
<dbReference type="Proteomes" id="UP000494162">
    <property type="component" value="Unassembled WGS sequence"/>
</dbReference>
<reference evidence="3 6" key="1">
    <citation type="submission" date="2015-11" db="EMBL/GenBank/DDBJ databases">
        <title>Expanding the genomic diversity of Burkholderia species for the development of highly accurate diagnostics.</title>
        <authorList>
            <person name="Sahl J."/>
            <person name="Keim P."/>
            <person name="Wagner D."/>
        </authorList>
    </citation>
    <scope>NUCLEOTIDE SEQUENCE [LARGE SCALE GENOMIC DNA]</scope>
    <source>
        <strain evidence="3 6">MSMB368WGS</strain>
    </source>
</reference>
<dbReference type="EMBL" id="VJSY01000005">
    <property type="protein sequence ID" value="MDR8752546.1"/>
    <property type="molecule type" value="Genomic_DNA"/>
</dbReference>
<accession>A0A132EAR1</accession>
<dbReference type="PANTHER" id="PTHR36571">
    <property type="entry name" value="PROTEIN YGIW"/>
    <property type="match status" value="1"/>
</dbReference>
<dbReference type="InterPro" id="IPR036700">
    <property type="entry name" value="BOBF_sf"/>
</dbReference>
<feature type="signal peptide" evidence="2">
    <location>
        <begin position="1"/>
        <end position="21"/>
    </location>
</feature>
<dbReference type="SUPFAM" id="SSF101756">
    <property type="entry name" value="Hypothetical protein YgiW"/>
    <property type="match status" value="1"/>
</dbReference>
<evidence type="ECO:0000313" key="8">
    <source>
        <dbReference type="Proteomes" id="UP001248067"/>
    </source>
</evidence>
<evidence type="ECO:0000313" key="4">
    <source>
        <dbReference type="EMBL" id="MDR8752546.1"/>
    </source>
</evidence>